<evidence type="ECO:0000256" key="6">
    <source>
        <dbReference type="PROSITE-ProRule" id="PRU01023"/>
    </source>
</evidence>
<dbReference type="PROSITE" id="PS51686">
    <property type="entry name" value="SAM_MT_RSMB_NOP"/>
    <property type="match status" value="1"/>
</dbReference>
<feature type="binding site" evidence="6">
    <location>
        <position position="134"/>
    </location>
    <ligand>
        <name>S-adenosyl-L-methionine</name>
        <dbReference type="ChEBI" id="CHEBI:59789"/>
    </ligand>
</feature>
<feature type="binding site" evidence="6">
    <location>
        <position position="161"/>
    </location>
    <ligand>
        <name>S-adenosyl-L-methionine</name>
        <dbReference type="ChEBI" id="CHEBI:59789"/>
    </ligand>
</feature>
<dbReference type="GO" id="GO:0001510">
    <property type="term" value="P:RNA methylation"/>
    <property type="evidence" value="ECO:0007669"/>
    <property type="project" value="InterPro"/>
</dbReference>
<reference evidence="8" key="1">
    <citation type="submission" date="2024-06" db="EMBL/GenBank/DDBJ databases">
        <title>Lacrimispora cavernae sp. nov., a novel anaerobe isolated from bat guano pile inside a cave.</title>
        <authorList>
            <person name="Miller S.L."/>
            <person name="Lu N."/>
            <person name="King J."/>
            <person name="Sankaranarayanan K."/>
            <person name="Lawson P.A."/>
        </authorList>
    </citation>
    <scope>NUCLEOTIDE SEQUENCE</scope>
    <source>
        <strain evidence="8">BS-2</strain>
    </source>
</reference>
<dbReference type="RefSeq" id="WP_349948812.1">
    <property type="nucleotide sequence ID" value="NZ_CP157940.1"/>
</dbReference>
<dbReference type="InterPro" id="IPR027391">
    <property type="entry name" value="Nol1_Nop2_Fmu_2"/>
</dbReference>
<evidence type="ECO:0000313" key="8">
    <source>
        <dbReference type="EMBL" id="XBS56185.1"/>
    </source>
</evidence>
<keyword evidence="5 6" id="KW-0694">RNA-binding</keyword>
<keyword evidence="4 6" id="KW-0949">S-adenosyl-L-methionine</keyword>
<dbReference type="Gene3D" id="3.40.50.150">
    <property type="entry name" value="Vaccinia Virus protein VP39"/>
    <property type="match status" value="1"/>
</dbReference>
<evidence type="ECO:0000256" key="4">
    <source>
        <dbReference type="ARBA" id="ARBA00022691"/>
    </source>
</evidence>
<dbReference type="Pfam" id="PF01189">
    <property type="entry name" value="Methyltr_RsmB-F"/>
    <property type="match status" value="1"/>
</dbReference>
<evidence type="ECO:0000256" key="3">
    <source>
        <dbReference type="ARBA" id="ARBA00022679"/>
    </source>
</evidence>
<feature type="binding site" evidence="6">
    <location>
        <begin position="110"/>
        <end position="116"/>
    </location>
    <ligand>
        <name>S-adenosyl-L-methionine</name>
        <dbReference type="ChEBI" id="CHEBI:59789"/>
    </ligand>
</feature>
<keyword evidence="1" id="KW-0963">Cytoplasm</keyword>
<proteinExistence type="inferred from homology"/>
<dbReference type="InterPro" id="IPR031341">
    <property type="entry name" value="Methyltr_RsmF_N"/>
</dbReference>
<dbReference type="GO" id="GO:0003723">
    <property type="term" value="F:RNA binding"/>
    <property type="evidence" value="ECO:0007669"/>
    <property type="project" value="UniProtKB-UniRule"/>
</dbReference>
<dbReference type="AlphaFoldDB" id="A0AAU7PVE7"/>
<dbReference type="InterPro" id="IPR001678">
    <property type="entry name" value="MeTrfase_RsmB-F_NOP2_dom"/>
</dbReference>
<dbReference type="GO" id="GO:0008173">
    <property type="term" value="F:RNA methyltransferase activity"/>
    <property type="evidence" value="ECO:0007669"/>
    <property type="project" value="InterPro"/>
</dbReference>
<dbReference type="PRINTS" id="PR02008">
    <property type="entry name" value="RCMTFAMILY"/>
</dbReference>
<accession>A0AAU7PVE7</accession>
<keyword evidence="2 6" id="KW-0489">Methyltransferase</keyword>
<organism evidence="8">
    <name type="scientific">Lacrimispora sp. BS-2</name>
    <dbReference type="NCBI Taxonomy" id="3151850"/>
    <lineage>
        <taxon>Bacteria</taxon>
        <taxon>Bacillati</taxon>
        <taxon>Bacillota</taxon>
        <taxon>Clostridia</taxon>
        <taxon>Lachnospirales</taxon>
        <taxon>Lachnospiraceae</taxon>
        <taxon>Lacrimispora</taxon>
    </lineage>
</organism>
<dbReference type="Gene3D" id="3.30.70.1170">
    <property type="entry name" value="Sun protein, domain 3"/>
    <property type="match status" value="1"/>
</dbReference>
<dbReference type="InterPro" id="IPR023267">
    <property type="entry name" value="RCMT"/>
</dbReference>
<feature type="binding site" evidence="6">
    <location>
        <position position="179"/>
    </location>
    <ligand>
        <name>S-adenosyl-L-methionine</name>
        <dbReference type="ChEBI" id="CHEBI:59789"/>
    </ligand>
</feature>
<dbReference type="InterPro" id="IPR029063">
    <property type="entry name" value="SAM-dependent_MTases_sf"/>
</dbReference>
<dbReference type="Pfam" id="PF17126">
    <property type="entry name" value="RsmF_methylt_CI"/>
    <property type="match status" value="1"/>
</dbReference>
<dbReference type="CDD" id="cd02440">
    <property type="entry name" value="AdoMet_MTases"/>
    <property type="match status" value="1"/>
</dbReference>
<dbReference type="InterPro" id="IPR049560">
    <property type="entry name" value="MeTrfase_RsmB-F_NOP2_cat"/>
</dbReference>
<dbReference type="CDD" id="cd21147">
    <property type="entry name" value="RsmF_methylt_CTD1"/>
    <property type="match status" value="1"/>
</dbReference>
<feature type="active site" description="Nucleophile" evidence="6">
    <location>
        <position position="232"/>
    </location>
</feature>
<dbReference type="EMBL" id="CP157940">
    <property type="protein sequence ID" value="XBS56185.1"/>
    <property type="molecule type" value="Genomic_DNA"/>
</dbReference>
<evidence type="ECO:0000259" key="7">
    <source>
        <dbReference type="PROSITE" id="PS51686"/>
    </source>
</evidence>
<feature type="domain" description="SAM-dependent MTase RsmB/NOP-type" evidence="7">
    <location>
        <begin position="23"/>
        <end position="303"/>
    </location>
</feature>
<dbReference type="SUPFAM" id="SSF53335">
    <property type="entry name" value="S-adenosyl-L-methionine-dependent methyltransferases"/>
    <property type="match status" value="1"/>
</dbReference>
<comment type="similarity">
    <text evidence="6">Belongs to the class I-like SAM-binding methyltransferase superfamily. RsmB/NOP family.</text>
</comment>
<keyword evidence="3 6" id="KW-0808">Transferase</keyword>
<evidence type="ECO:0000256" key="1">
    <source>
        <dbReference type="ARBA" id="ARBA00022490"/>
    </source>
</evidence>
<dbReference type="PANTHER" id="PTHR22807">
    <property type="entry name" value="NOP2 YEAST -RELATED NOL1/NOP2/FMU SUN DOMAIN-CONTAINING"/>
    <property type="match status" value="1"/>
</dbReference>
<gene>
    <name evidence="8" type="ORF">ABFV83_10485</name>
</gene>
<sequence length="466" mass="52147">MIQLPDEFREKMKGLLGAEYDSFIESYDKERVQGLRVNPLKISLEKFDEICPFQLKKIPWAAEGYYYQAGERPGKHPYHEAGLYYIQEPSAMAVVELLDPRPGEKILDLCAAPGGKTTHIAGRMQGKGFLLSNEIHPARAKILSQNVERMGIGNAVVSNEDSGSLSLRFPGFFDRIVVDAPCSGEGMFRKDETARLEWSPGHVRACAARQEELLSNAAAMLKPGGTMVYSTCTFSPEENEQVIEGFLFSHPDFSIADAGKRPGLYPGRRSWSKSSMADLEKTFRIWPDRSEGEGHYLAVLKKSGDGISEKKQTTPEYTRDKSVLKELETFLKDFLVNPAPLLLRKEYILFGDQLYLIPPEMIDFKGIKILRPGLHLGTVKKNRFEPSHGFALFLKKEEVSRFIDLPADGGEVIKYLKGETLTGEAYLSGDNHKGWVLVNTGGYSIGFAKLAGGILKNHYPKGLRWM</sequence>
<dbReference type="Pfam" id="PF17125">
    <property type="entry name" value="Methyltr_RsmF_N"/>
    <property type="match status" value="1"/>
</dbReference>
<dbReference type="PANTHER" id="PTHR22807:SF30">
    <property type="entry name" value="28S RRNA (CYTOSINE(4447)-C(5))-METHYLTRANSFERASE-RELATED"/>
    <property type="match status" value="1"/>
</dbReference>
<protein>
    <submittedName>
        <fullName evidence="8">RsmF rRNA methyltransferase first C-terminal domain-containing protein</fullName>
    </submittedName>
</protein>
<evidence type="ECO:0000256" key="2">
    <source>
        <dbReference type="ARBA" id="ARBA00022603"/>
    </source>
</evidence>
<dbReference type="Pfam" id="PF13636">
    <property type="entry name" value="Methyltranf_PUA"/>
    <property type="match status" value="1"/>
</dbReference>
<name>A0AAU7PVE7_9FIRM</name>
<dbReference type="Gene3D" id="2.30.130.60">
    <property type="match status" value="1"/>
</dbReference>
<dbReference type="InterPro" id="IPR031340">
    <property type="entry name" value="RsmF_methylt_CI"/>
</dbReference>
<evidence type="ECO:0000256" key="5">
    <source>
        <dbReference type="ARBA" id="ARBA00022884"/>
    </source>
</evidence>